<protein>
    <submittedName>
        <fullName evidence="2">Uncharacterized protein</fullName>
    </submittedName>
</protein>
<feature type="region of interest" description="Disordered" evidence="1">
    <location>
        <begin position="307"/>
        <end position="326"/>
    </location>
</feature>
<dbReference type="EMBL" id="MT141572">
    <property type="protein sequence ID" value="QJA67487.1"/>
    <property type="molecule type" value="Genomic_DNA"/>
</dbReference>
<reference evidence="2" key="1">
    <citation type="submission" date="2020-03" db="EMBL/GenBank/DDBJ databases">
        <title>The deep terrestrial virosphere.</title>
        <authorList>
            <person name="Holmfeldt K."/>
            <person name="Nilsson E."/>
            <person name="Simone D."/>
            <person name="Lopez-Fernandez M."/>
            <person name="Wu X."/>
            <person name="de Brujin I."/>
            <person name="Lundin D."/>
            <person name="Andersson A."/>
            <person name="Bertilsson S."/>
            <person name="Dopson M."/>
        </authorList>
    </citation>
    <scope>NUCLEOTIDE SEQUENCE</scope>
    <source>
        <strain evidence="5">MM415A00133</strain>
        <strain evidence="3">MM415B00206</strain>
        <strain evidence="2">TM448A00125</strain>
        <strain evidence="4">TM448B00551</strain>
    </source>
</reference>
<proteinExistence type="predicted"/>
<dbReference type="EMBL" id="MT143978">
    <property type="protein sequence ID" value="QJA44651.1"/>
    <property type="molecule type" value="Genomic_DNA"/>
</dbReference>
<feature type="compositionally biased region" description="Polar residues" evidence="1">
    <location>
        <begin position="312"/>
        <end position="326"/>
    </location>
</feature>
<evidence type="ECO:0000313" key="5">
    <source>
        <dbReference type="EMBL" id="QJI05083.1"/>
    </source>
</evidence>
<evidence type="ECO:0000256" key="1">
    <source>
        <dbReference type="SAM" id="MobiDB-lite"/>
    </source>
</evidence>
<dbReference type="EMBL" id="MT144633">
    <property type="protein sequence ID" value="QJH95917.1"/>
    <property type="molecule type" value="Genomic_DNA"/>
</dbReference>
<evidence type="ECO:0000313" key="4">
    <source>
        <dbReference type="EMBL" id="QJH95917.1"/>
    </source>
</evidence>
<accession>A0A6H1ZB41</accession>
<evidence type="ECO:0000313" key="2">
    <source>
        <dbReference type="EMBL" id="QJA44651.1"/>
    </source>
</evidence>
<organism evidence="2">
    <name type="scientific">viral metagenome</name>
    <dbReference type="NCBI Taxonomy" id="1070528"/>
    <lineage>
        <taxon>unclassified sequences</taxon>
        <taxon>metagenomes</taxon>
        <taxon>organismal metagenomes</taxon>
    </lineage>
</organism>
<sequence length="326" mass="34408">MPGDAPNVPSAMEDAQAQIALERERAKLNADRAAADKAAADAEQAQKVAKATGQQETGYNAALEYAGKQTGNRGYDQGLVDQYGVGDIFKTELDRVKGGLAEDDIRPQFGEKTLYDDAVATGTDKYRTDLSRQFDQFAGDGFSSQAFSDTADDDILNSILGTQYGDVLSKIDASKARGTLNDSGYAKAIQKLEEQKKAGGAQIQNLGQGVLSGYRNQLDTTAGNSRAKLGNASFDNPFDIGGVQSQLDSLRGNLSGRLEGDLYNATSGQSFFDPSSILSYGSSSQGMFNPSKQGAIGGDNPLLTAFTDKNKTGNNPLSTTGNNGAF</sequence>
<gene>
    <name evidence="5" type="ORF">MM415A00133_0026</name>
    <name evidence="3" type="ORF">MM415B00206_0004</name>
    <name evidence="2" type="ORF">TM448A00125_0047</name>
    <name evidence="4" type="ORF">TM448B00551_0015</name>
</gene>
<evidence type="ECO:0000313" key="3">
    <source>
        <dbReference type="EMBL" id="QJA67487.1"/>
    </source>
</evidence>
<name>A0A6H1ZB41_9ZZZZ</name>
<dbReference type="EMBL" id="MT145194">
    <property type="protein sequence ID" value="QJI05083.1"/>
    <property type="molecule type" value="Genomic_DNA"/>
</dbReference>
<dbReference type="AlphaFoldDB" id="A0A6H1ZB41"/>